<proteinExistence type="inferred from homology"/>
<evidence type="ECO:0000256" key="1">
    <source>
        <dbReference type="ARBA" id="ARBA00006817"/>
    </source>
</evidence>
<dbReference type="EMBL" id="CP060394">
    <property type="protein sequence ID" value="QNI31527.1"/>
    <property type="molecule type" value="Genomic_DNA"/>
</dbReference>
<reference evidence="3 4" key="1">
    <citation type="submission" date="2020-08" db="EMBL/GenBank/DDBJ databases">
        <title>Edaphobacter telluris sp. nov. and Acidobacterium dinghuensis sp. nov., two acidobacteria isolated from forest soil.</title>
        <authorList>
            <person name="Fu J."/>
            <person name="Qiu L."/>
        </authorList>
    </citation>
    <scope>NUCLEOTIDE SEQUENCE [LARGE SCALE GENOMIC DNA]</scope>
    <source>
        <strain evidence="3">4Y35</strain>
    </source>
</reference>
<organism evidence="3 4">
    <name type="scientific">Alloacidobacterium dinghuense</name>
    <dbReference type="NCBI Taxonomy" id="2763107"/>
    <lineage>
        <taxon>Bacteria</taxon>
        <taxon>Pseudomonadati</taxon>
        <taxon>Acidobacteriota</taxon>
        <taxon>Terriglobia</taxon>
        <taxon>Terriglobales</taxon>
        <taxon>Acidobacteriaceae</taxon>
        <taxon>Alloacidobacterium</taxon>
    </lineage>
</organism>
<accession>A0A7G8BG57</accession>
<dbReference type="InterPro" id="IPR023393">
    <property type="entry name" value="START-like_dom_sf"/>
</dbReference>
<name>A0A7G8BG57_9BACT</name>
<feature type="domain" description="Activator of Hsp90 ATPase homologue 1/2-like C-terminal" evidence="2">
    <location>
        <begin position="14"/>
        <end position="125"/>
    </location>
</feature>
<dbReference type="RefSeq" id="WP_186742237.1">
    <property type="nucleotide sequence ID" value="NZ_CP060394.1"/>
</dbReference>
<dbReference type="SUPFAM" id="SSF55961">
    <property type="entry name" value="Bet v1-like"/>
    <property type="match status" value="1"/>
</dbReference>
<dbReference type="Pfam" id="PF08327">
    <property type="entry name" value="AHSA1"/>
    <property type="match status" value="1"/>
</dbReference>
<protein>
    <submittedName>
        <fullName evidence="3">SRPBCC domain-containing protein</fullName>
    </submittedName>
</protein>
<evidence type="ECO:0000313" key="3">
    <source>
        <dbReference type="EMBL" id="QNI31527.1"/>
    </source>
</evidence>
<comment type="similarity">
    <text evidence="1">Belongs to the AHA1 family.</text>
</comment>
<dbReference type="Gene3D" id="3.30.530.20">
    <property type="match status" value="1"/>
</dbReference>
<evidence type="ECO:0000259" key="2">
    <source>
        <dbReference type="Pfam" id="PF08327"/>
    </source>
</evidence>
<dbReference type="AlphaFoldDB" id="A0A7G8BG57"/>
<evidence type="ECO:0000313" key="4">
    <source>
        <dbReference type="Proteomes" id="UP000515312"/>
    </source>
</evidence>
<gene>
    <name evidence="3" type="ORF">H7849_21000</name>
</gene>
<dbReference type="KEGG" id="adin:H7849_21000"/>
<dbReference type="Proteomes" id="UP000515312">
    <property type="component" value="Chromosome"/>
</dbReference>
<keyword evidence="4" id="KW-1185">Reference proteome</keyword>
<sequence length="153" mass="17371">MPELFIRKSIEVHAQAEALWKVLTENEFITQYMFGCVAETDWKPGSRLLWKGAADGKLYVKGQVVAVDAPWRLEYTVIDPNNSAFPDIPENYLTMIYEIRKRSEGGATFEIIQGDYSKVAEGQKRYEDTLKGDDFILVKIKELAEGLQVAAFS</sequence>
<dbReference type="InterPro" id="IPR013538">
    <property type="entry name" value="ASHA1/2-like_C"/>
</dbReference>